<dbReference type="Proteomes" id="UP000179344">
    <property type="component" value="Unassembled WGS sequence"/>
</dbReference>
<name>A0A1F6TE92_9PROT</name>
<evidence type="ECO:0000259" key="2">
    <source>
        <dbReference type="Pfam" id="PF25559"/>
    </source>
</evidence>
<reference evidence="3 4" key="1">
    <citation type="journal article" date="2016" name="Nat. Commun.">
        <title>Thousands of microbial genomes shed light on interconnected biogeochemical processes in an aquifer system.</title>
        <authorList>
            <person name="Anantharaman K."/>
            <person name="Brown C.T."/>
            <person name="Hug L.A."/>
            <person name="Sharon I."/>
            <person name="Castelle C.J."/>
            <person name="Probst A.J."/>
            <person name="Thomas B.C."/>
            <person name="Singh A."/>
            <person name="Wilkins M.J."/>
            <person name="Karaoz U."/>
            <person name="Brodie E.L."/>
            <person name="Williams K.H."/>
            <person name="Hubbard S.S."/>
            <person name="Banfield J.F."/>
        </authorList>
    </citation>
    <scope>NUCLEOTIDE SEQUENCE [LARGE SCALE GENOMIC DNA]</scope>
</reference>
<gene>
    <name evidence="3" type="ORF">A2V92_00880</name>
</gene>
<dbReference type="AlphaFoldDB" id="A0A1F6TE92"/>
<dbReference type="EMBL" id="MFST01000118">
    <property type="protein sequence ID" value="OGI43440.1"/>
    <property type="molecule type" value="Genomic_DNA"/>
</dbReference>
<feature type="region of interest" description="Disordered" evidence="1">
    <location>
        <begin position="1"/>
        <end position="22"/>
    </location>
</feature>
<sequence length="176" mass="19948">MPTEADSEPERGTGAEAAPQHLLIKGRDQIRDRIAELAEQARREVVIFAPQLDPHFFNTARLGRALASFAARHRHNLARLLVEDGKQALRDNDRVADLGRRLGDLIHIRQVSEEYAGHREMFVIVDRTACLHQLDTDKPECLAGARLGRDTVELVERFDEWWERSIELPGRSTAGL</sequence>
<evidence type="ECO:0000256" key="1">
    <source>
        <dbReference type="SAM" id="MobiDB-lite"/>
    </source>
</evidence>
<proteinExistence type="predicted"/>
<dbReference type="Pfam" id="PF25559">
    <property type="entry name" value="DUF7931"/>
    <property type="match status" value="1"/>
</dbReference>
<evidence type="ECO:0000313" key="4">
    <source>
        <dbReference type="Proteomes" id="UP000179344"/>
    </source>
</evidence>
<accession>A0A1F6TE92</accession>
<evidence type="ECO:0000313" key="3">
    <source>
        <dbReference type="EMBL" id="OGI43440.1"/>
    </source>
</evidence>
<dbReference type="InterPro" id="IPR057691">
    <property type="entry name" value="DUF7931"/>
</dbReference>
<comment type="caution">
    <text evidence="3">The sequence shown here is derived from an EMBL/GenBank/DDBJ whole genome shotgun (WGS) entry which is preliminary data.</text>
</comment>
<feature type="domain" description="DUF7931" evidence="2">
    <location>
        <begin position="27"/>
        <end position="167"/>
    </location>
</feature>
<protein>
    <recommendedName>
        <fullName evidence="2">DUF7931 domain-containing protein</fullName>
    </recommendedName>
</protein>
<organism evidence="3 4">
    <name type="scientific">Candidatus Muproteobacteria bacterium RBG_16_65_31</name>
    <dbReference type="NCBI Taxonomy" id="1817759"/>
    <lineage>
        <taxon>Bacteria</taxon>
        <taxon>Pseudomonadati</taxon>
        <taxon>Pseudomonadota</taxon>
        <taxon>Candidatus Muproteobacteria</taxon>
    </lineage>
</organism>